<evidence type="ECO:0000313" key="4">
    <source>
        <dbReference type="Proteomes" id="UP000019402"/>
    </source>
</evidence>
<reference evidence="3 4" key="1">
    <citation type="journal article" date="2014" name="Genome Announc.">
        <title>Draft Genome Sequence of Cytophaga fermentans JCM 21142T, a Facultative Anaerobe Isolated from Marine Mud.</title>
        <authorList>
            <person name="Starns D."/>
            <person name="Oshima K."/>
            <person name="Suda W."/>
            <person name="Iino T."/>
            <person name="Yuki M."/>
            <person name="Inoue J."/>
            <person name="Kitamura K."/>
            <person name="Iida T."/>
            <person name="Darby A."/>
            <person name="Hattori M."/>
            <person name="Ohkuma M."/>
        </authorList>
    </citation>
    <scope>NUCLEOTIDE SEQUENCE [LARGE SCALE GENOMIC DNA]</scope>
    <source>
        <strain evidence="3 4">JCM 21142</strain>
    </source>
</reference>
<evidence type="ECO:0000259" key="2">
    <source>
        <dbReference type="Pfam" id="PF01910"/>
    </source>
</evidence>
<dbReference type="SUPFAM" id="SSF89957">
    <property type="entry name" value="MTH1187/YkoF-like"/>
    <property type="match status" value="1"/>
</dbReference>
<name>W7YRB3_9BACT</name>
<dbReference type="OrthoDB" id="5886358at2"/>
<comment type="similarity">
    <text evidence="1">Belongs to the UPF0045 family.</text>
</comment>
<evidence type="ECO:0000256" key="1">
    <source>
        <dbReference type="ARBA" id="ARBA00010272"/>
    </source>
</evidence>
<gene>
    <name evidence="3" type="ORF">JCM21142_93717</name>
</gene>
<dbReference type="PANTHER" id="PTHR33777:SF1">
    <property type="entry name" value="UPF0045 PROTEIN ECM15"/>
    <property type="match status" value="1"/>
</dbReference>
<keyword evidence="4" id="KW-1185">Reference proteome</keyword>
<dbReference type="Gene3D" id="3.30.70.930">
    <property type="match status" value="1"/>
</dbReference>
<comment type="caution">
    <text evidence="3">The sequence shown here is derived from an EMBL/GenBank/DDBJ whole genome shotgun (WGS) entry which is preliminary data.</text>
</comment>
<sequence>MDFLNKNKVNVAVQVLPVSKSKESYDLVDRAIEAIEKSGVKYVVTPFETVMEGQYDDLMKVVKEVQDVCYDSGAEKLMCYVKIQSVAHVDVTIDDKIAKYSE</sequence>
<dbReference type="InterPro" id="IPR029756">
    <property type="entry name" value="MTH1187/YkoF-like"/>
</dbReference>
<feature type="domain" description="Thiamine-binding protein" evidence="2">
    <location>
        <begin position="11"/>
        <end position="100"/>
    </location>
</feature>
<proteinExistence type="inferred from homology"/>
<evidence type="ECO:0000313" key="3">
    <source>
        <dbReference type="EMBL" id="GAF04994.1"/>
    </source>
</evidence>
<dbReference type="RefSeq" id="WP_044214018.1">
    <property type="nucleotide sequence ID" value="NZ_BAMD01000063.1"/>
</dbReference>
<dbReference type="eggNOG" id="COG0011">
    <property type="taxonomic scope" value="Bacteria"/>
</dbReference>
<dbReference type="STRING" id="869213.GCA_000517085_02481"/>
<dbReference type="Proteomes" id="UP000019402">
    <property type="component" value="Unassembled WGS sequence"/>
</dbReference>
<dbReference type="EMBL" id="BAMD01000063">
    <property type="protein sequence ID" value="GAF04994.1"/>
    <property type="molecule type" value="Genomic_DNA"/>
</dbReference>
<protein>
    <recommendedName>
        <fullName evidence="2">Thiamine-binding protein domain-containing protein</fullName>
    </recommendedName>
</protein>
<dbReference type="InterPro" id="IPR051614">
    <property type="entry name" value="UPF0045_domain"/>
</dbReference>
<accession>W7YRB3</accession>
<dbReference type="Pfam" id="PF01910">
    <property type="entry name" value="Thiamine_BP"/>
    <property type="match status" value="1"/>
</dbReference>
<dbReference type="InterPro" id="IPR002767">
    <property type="entry name" value="Thiamine_BP"/>
</dbReference>
<organism evidence="3 4">
    <name type="scientific">Saccharicrinis fermentans DSM 9555 = JCM 21142</name>
    <dbReference type="NCBI Taxonomy" id="869213"/>
    <lineage>
        <taxon>Bacteria</taxon>
        <taxon>Pseudomonadati</taxon>
        <taxon>Bacteroidota</taxon>
        <taxon>Bacteroidia</taxon>
        <taxon>Marinilabiliales</taxon>
        <taxon>Marinilabiliaceae</taxon>
        <taxon>Saccharicrinis</taxon>
    </lineage>
</organism>
<dbReference type="GO" id="GO:0005829">
    <property type="term" value="C:cytosol"/>
    <property type="evidence" value="ECO:0007669"/>
    <property type="project" value="TreeGrafter"/>
</dbReference>
<dbReference type="AlphaFoldDB" id="W7YRB3"/>
<dbReference type="PANTHER" id="PTHR33777">
    <property type="entry name" value="UPF0045 PROTEIN ECM15"/>
    <property type="match status" value="1"/>
</dbReference>